<protein>
    <submittedName>
        <fullName evidence="2">Uncharacterized protein</fullName>
    </submittedName>
</protein>
<evidence type="ECO:0000313" key="3">
    <source>
        <dbReference type="Proteomes" id="UP001432222"/>
    </source>
</evidence>
<evidence type="ECO:0000313" key="2">
    <source>
        <dbReference type="EMBL" id="WUQ87999.1"/>
    </source>
</evidence>
<sequence length="132" mass="14295">MDGDHVVERGDPFEVLGGDRAGRDPGGAELGPEPGLLHHPEVDGVLEQDLDPLGPVQPSSVVLALTEGGLPQCVHARDQRFIELRARHPPPRSRRRMAFIMGPGKSTVNQYSALFALPEGAVHLRRVVPYAN</sequence>
<reference evidence="2" key="1">
    <citation type="submission" date="2022-10" db="EMBL/GenBank/DDBJ databases">
        <title>The complete genomes of actinobacterial strains from the NBC collection.</title>
        <authorList>
            <person name="Joergensen T.S."/>
            <person name="Alvarez Arevalo M."/>
            <person name="Sterndorff E.B."/>
            <person name="Faurdal D."/>
            <person name="Vuksanovic O."/>
            <person name="Mourched A.-S."/>
            <person name="Charusanti P."/>
            <person name="Shaw S."/>
            <person name="Blin K."/>
            <person name="Weber T."/>
        </authorList>
    </citation>
    <scope>NUCLEOTIDE SEQUENCE</scope>
    <source>
        <strain evidence="2">NBC_00222</strain>
    </source>
</reference>
<feature type="region of interest" description="Disordered" evidence="1">
    <location>
        <begin position="1"/>
        <end position="39"/>
    </location>
</feature>
<gene>
    <name evidence="2" type="ORF">OHA16_36440</name>
</gene>
<proteinExistence type="predicted"/>
<dbReference type="Proteomes" id="UP001432222">
    <property type="component" value="Chromosome"/>
</dbReference>
<keyword evidence="3" id="KW-1185">Reference proteome</keyword>
<organism evidence="2 3">
    <name type="scientific">Kitasatospora purpeofusca</name>
    <dbReference type="NCBI Taxonomy" id="67352"/>
    <lineage>
        <taxon>Bacteria</taxon>
        <taxon>Bacillati</taxon>
        <taxon>Actinomycetota</taxon>
        <taxon>Actinomycetes</taxon>
        <taxon>Kitasatosporales</taxon>
        <taxon>Streptomycetaceae</taxon>
        <taxon>Kitasatospora</taxon>
    </lineage>
</organism>
<dbReference type="EMBL" id="CP108110">
    <property type="protein sequence ID" value="WUQ87999.1"/>
    <property type="molecule type" value="Genomic_DNA"/>
</dbReference>
<name>A0ABZ1UAL4_9ACTN</name>
<dbReference type="RefSeq" id="WP_328958552.1">
    <property type="nucleotide sequence ID" value="NZ_CP108110.1"/>
</dbReference>
<evidence type="ECO:0000256" key="1">
    <source>
        <dbReference type="SAM" id="MobiDB-lite"/>
    </source>
</evidence>
<accession>A0ABZ1UAL4</accession>
<feature type="compositionally biased region" description="Basic and acidic residues" evidence="1">
    <location>
        <begin position="1"/>
        <end position="12"/>
    </location>
</feature>